<dbReference type="Gene3D" id="3.30.565.10">
    <property type="entry name" value="Histidine kinase-like ATPase, C-terminal domain"/>
    <property type="match status" value="1"/>
</dbReference>
<dbReference type="InterPro" id="IPR036890">
    <property type="entry name" value="HATPase_C_sf"/>
</dbReference>
<dbReference type="EMBL" id="CAADHB010000001">
    <property type="protein sequence ID" value="VFK77763.1"/>
    <property type="molecule type" value="Genomic_DNA"/>
</dbReference>
<protein>
    <submittedName>
        <fullName evidence="1">Molecular chaperone HtpG</fullName>
    </submittedName>
</protein>
<evidence type="ECO:0000313" key="1">
    <source>
        <dbReference type="EMBL" id="VFK77763.1"/>
    </source>
</evidence>
<dbReference type="AlphaFoldDB" id="A0A451BHJ7"/>
<dbReference type="SUPFAM" id="SSF55874">
    <property type="entry name" value="ATPase domain of HSP90 chaperone/DNA topoisomerase II/histidine kinase"/>
    <property type="match status" value="1"/>
</dbReference>
<sequence length="519" mass="59306">MAEEKHQTRIGAFVLETLTTGMYRNPLDTLREYIQNAFDAIRMAERQNLIQTGAGRIHVTISQKDRTLTIRDNGVGVATADAATRLVNIGMSAKKLETDAGFRGIGRLAGIAYCDKLVFRTQHHEETTISTVTFDAVALRKAMLPMNRQVEELGKVVDEHVTVTKESTRKKEHFLEVRMSGINSSGKEFLNVMAVRTYLKQVAPLPFNSQSRFLLKRLDDWRKETGVSLPEVHIVIHDNGNSDELFKPYEKKTYYTAQDRHEVVIEDLCFFPENVTSDSPFWIWYAKTDCPGAIGDDSVAGFRLRRANIAIGPSEERMTDVFRQTVESSARLNRYFIGEVHVQDSSVIPNAHRDDFEETSGWSNIREQLVEFVKERAKDVRFLSDWRNAGTGKIIKTTDKSLEYVKKKQHTGFASKEEQTDLDDQIEKDIVKIEAAARKSDRSEWEQERLGQRLKELQAARESIAEIKLVGKPLNPSLDKKQRKIIRDIRGLLYEVLDKKCYETANAAVCKKYQVPEKE</sequence>
<gene>
    <name evidence="1" type="ORF">BECKSD772D_GA0070982_100192</name>
</gene>
<dbReference type="Pfam" id="PF13589">
    <property type="entry name" value="HATPase_c_3"/>
    <property type="match status" value="1"/>
</dbReference>
<organism evidence="1">
    <name type="scientific">Candidatus Kentrum sp. SD</name>
    <dbReference type="NCBI Taxonomy" id="2126332"/>
    <lineage>
        <taxon>Bacteria</taxon>
        <taxon>Pseudomonadati</taxon>
        <taxon>Pseudomonadota</taxon>
        <taxon>Gammaproteobacteria</taxon>
        <taxon>Candidatus Kentrum</taxon>
    </lineage>
</organism>
<name>A0A451BHJ7_9GAMM</name>
<accession>A0A451BHJ7</accession>
<proteinExistence type="predicted"/>
<reference evidence="1" key="1">
    <citation type="submission" date="2019-02" db="EMBL/GenBank/DDBJ databases">
        <authorList>
            <person name="Gruber-Vodicka R. H."/>
            <person name="Seah K. B. B."/>
        </authorList>
    </citation>
    <scope>NUCLEOTIDE SEQUENCE</scope>
    <source>
        <strain evidence="1">BECK_S127</strain>
    </source>
</reference>